<dbReference type="Proteomes" id="UP000198716">
    <property type="component" value="Unassembled WGS sequence"/>
</dbReference>
<name>A0A1I1Y5Z9_9ACTN</name>
<evidence type="ECO:0000313" key="1">
    <source>
        <dbReference type="EMBL" id="SFE15037.1"/>
    </source>
</evidence>
<protein>
    <submittedName>
        <fullName evidence="1">Uncharacterized protein</fullName>
    </submittedName>
</protein>
<accession>A0A1I1Y5Z9</accession>
<sequence length="543" mass="60101">MFRNKRSQLLASIVAAIAATFLVIILFPSNNSEKQLLENKQIKNEKLASDLAELRGRDDLVRKNTEVRGVRPKLYSTAYARNALLASGSKSLEELPDINSDSLIRLVENNSTNSPAWRGYYTCLTSRTDNKLDPSRIIQKAGIHARVIKESINYLKNPTTTDSVETKITTYSAFIQTMDCLGRHSKIPESYPRKIIDLANSVNNPIVKVFARDALRKVYPELNDHRNDRINKSFKLPRSQKCDGMGSMFASAAVLLTETPSDELKFCAKAGMKNSDPQVRWMSARAVQKTPQIGFTEIEKQESAVSFADSGLVLMLPDQLGTIRGNYKAARSLAAAGALDKAPKWLIDSTKKAAQRNQLPASEKLAVAMVCERLEINCFGLRERGKQIARKIPVPKKATRKNLQQWIDAMTARFEFGLDCPRTEVRLPDQSISEISHPWLHALELLGQLDCDQQLRRMTDTESLISRTHKAIDSGNIIAAAHSWYAAILSGADTARNASQSVHMGVQDYRVPKSSGLFSATPGGTPDIDATLAGYTLLGLTAP</sequence>
<organism evidence="1 2">
    <name type="scientific">Actinopolyspora alba</name>
    <dbReference type="NCBI Taxonomy" id="673379"/>
    <lineage>
        <taxon>Bacteria</taxon>
        <taxon>Bacillati</taxon>
        <taxon>Actinomycetota</taxon>
        <taxon>Actinomycetes</taxon>
        <taxon>Actinopolysporales</taxon>
        <taxon>Actinopolysporaceae</taxon>
        <taxon>Actinopolyspora</taxon>
        <taxon>Actinopolyspora alba group</taxon>
    </lineage>
</organism>
<dbReference type="AlphaFoldDB" id="A0A1I1Y5Z9"/>
<gene>
    <name evidence="1" type="ORF">SAMN04487819_108199</name>
</gene>
<proteinExistence type="predicted"/>
<evidence type="ECO:0000313" key="2">
    <source>
        <dbReference type="Proteomes" id="UP000198716"/>
    </source>
</evidence>
<keyword evidence="2" id="KW-1185">Reference proteome</keyword>
<reference evidence="2" key="1">
    <citation type="submission" date="2016-10" db="EMBL/GenBank/DDBJ databases">
        <authorList>
            <person name="Varghese N."/>
            <person name="Submissions S."/>
        </authorList>
    </citation>
    <scope>NUCLEOTIDE SEQUENCE [LARGE SCALE GENOMIC DNA]</scope>
    <source>
        <strain evidence="2">DSM 45004</strain>
    </source>
</reference>
<dbReference type="EMBL" id="FOMZ01000008">
    <property type="protein sequence ID" value="SFE15037.1"/>
    <property type="molecule type" value="Genomic_DNA"/>
</dbReference>